<gene>
    <name evidence="1" type="ORF">KQX54_017904</name>
</gene>
<organism evidence="1 2">
    <name type="scientific">Cotesia glomerata</name>
    <name type="common">Lepidopteran parasitic wasp</name>
    <name type="synonym">Apanteles glomeratus</name>
    <dbReference type="NCBI Taxonomy" id="32391"/>
    <lineage>
        <taxon>Eukaryota</taxon>
        <taxon>Metazoa</taxon>
        <taxon>Ecdysozoa</taxon>
        <taxon>Arthropoda</taxon>
        <taxon>Hexapoda</taxon>
        <taxon>Insecta</taxon>
        <taxon>Pterygota</taxon>
        <taxon>Neoptera</taxon>
        <taxon>Endopterygota</taxon>
        <taxon>Hymenoptera</taxon>
        <taxon>Apocrita</taxon>
        <taxon>Ichneumonoidea</taxon>
        <taxon>Braconidae</taxon>
        <taxon>Microgastrinae</taxon>
        <taxon>Cotesia</taxon>
    </lineage>
</organism>
<evidence type="ECO:0000313" key="2">
    <source>
        <dbReference type="Proteomes" id="UP000826195"/>
    </source>
</evidence>
<keyword evidence="2" id="KW-1185">Reference proteome</keyword>
<proteinExistence type="predicted"/>
<evidence type="ECO:0000313" key="1">
    <source>
        <dbReference type="EMBL" id="KAH0550181.1"/>
    </source>
</evidence>
<sequence>MFHLRPIRDSKVTIITIMIVAQRHAGDNPTAKKGQRGVIAGKWIAMTNDPRNETFIDALKRQPSGGLEGRGERYVQLNGRVHLDRSLMSQLKGD</sequence>
<dbReference type="EMBL" id="JAHXZJ010001864">
    <property type="protein sequence ID" value="KAH0550181.1"/>
    <property type="molecule type" value="Genomic_DNA"/>
</dbReference>
<reference evidence="1 2" key="1">
    <citation type="journal article" date="2021" name="J. Hered.">
        <title>A chromosome-level genome assembly of the parasitoid wasp, Cotesia glomerata (Hymenoptera: Braconidae).</title>
        <authorList>
            <person name="Pinto B.J."/>
            <person name="Weis J.J."/>
            <person name="Gamble T."/>
            <person name="Ode P.J."/>
            <person name="Paul R."/>
            <person name="Zaspel J.M."/>
        </authorList>
    </citation>
    <scope>NUCLEOTIDE SEQUENCE [LARGE SCALE GENOMIC DNA]</scope>
    <source>
        <strain evidence="1">CgM1</strain>
    </source>
</reference>
<comment type="caution">
    <text evidence="1">The sequence shown here is derived from an EMBL/GenBank/DDBJ whole genome shotgun (WGS) entry which is preliminary data.</text>
</comment>
<name>A0AAV7IEQ7_COTGL</name>
<dbReference type="Proteomes" id="UP000826195">
    <property type="component" value="Unassembled WGS sequence"/>
</dbReference>
<protein>
    <submittedName>
        <fullName evidence="1">Uncharacterized protein</fullName>
    </submittedName>
</protein>
<accession>A0AAV7IEQ7</accession>
<dbReference type="AlphaFoldDB" id="A0AAV7IEQ7"/>